<dbReference type="InterPro" id="IPR036291">
    <property type="entry name" value="NAD(P)-bd_dom_sf"/>
</dbReference>
<dbReference type="InterPro" id="IPR020904">
    <property type="entry name" value="Sc_DH/Rdtase_CS"/>
</dbReference>
<dbReference type="AlphaFoldDB" id="A0A917MC74"/>
<evidence type="ECO:0000313" key="4">
    <source>
        <dbReference type="EMBL" id="GGG88133.1"/>
    </source>
</evidence>
<dbReference type="PROSITE" id="PS00061">
    <property type="entry name" value="ADH_SHORT"/>
    <property type="match status" value="1"/>
</dbReference>
<proteinExistence type="inferred from homology"/>
<keyword evidence="2" id="KW-0560">Oxidoreductase</keyword>
<name>A0A917MC74_9BACT</name>
<sequence length="258" mass="28417">MINIDLRQKSILITGALGAIAEHIVRKLEEAGAFLILTDAKSNAEALSVIESWKLHPSRYVYHQMDVTNSSEVEAIVHDMMGRYSNLDTVLGHAGGCGLHPFAETAEADFDRIFKFNYFAQTYLARAFLAQWVRRKVTGHLIFTSSYVAQIPHTRIPAYATAKAALEHLTRCLALEYAPAGIRVNAISPGNVAAGSSLKVFEEDQEYREFVLRVAPMGKRNSPEAIADAFVFLCSEMAGEITGQILRVDFGVSIPKIG</sequence>
<evidence type="ECO:0000256" key="1">
    <source>
        <dbReference type="ARBA" id="ARBA00006484"/>
    </source>
</evidence>
<comment type="caution">
    <text evidence="4">The sequence shown here is derived from an EMBL/GenBank/DDBJ whole genome shotgun (WGS) entry which is preliminary data.</text>
</comment>
<dbReference type="CDD" id="cd05233">
    <property type="entry name" value="SDR_c"/>
    <property type="match status" value="1"/>
</dbReference>
<dbReference type="Proteomes" id="UP000647241">
    <property type="component" value="Unassembled WGS sequence"/>
</dbReference>
<evidence type="ECO:0000259" key="3">
    <source>
        <dbReference type="SMART" id="SM00822"/>
    </source>
</evidence>
<reference evidence="4" key="2">
    <citation type="submission" date="2020-09" db="EMBL/GenBank/DDBJ databases">
        <authorList>
            <person name="Sun Q."/>
            <person name="Zhou Y."/>
        </authorList>
    </citation>
    <scope>NUCLEOTIDE SEQUENCE</scope>
    <source>
        <strain evidence="4">CGMCC 1.12997</strain>
    </source>
</reference>
<dbReference type="PRINTS" id="PR00081">
    <property type="entry name" value="GDHRDH"/>
</dbReference>
<comment type="similarity">
    <text evidence="1">Belongs to the short-chain dehydrogenases/reductases (SDR) family.</text>
</comment>
<dbReference type="InterPro" id="IPR057326">
    <property type="entry name" value="KR_dom"/>
</dbReference>
<organism evidence="4 5">
    <name type="scientific">Edaphobacter dinghuensis</name>
    <dbReference type="NCBI Taxonomy" id="1560005"/>
    <lineage>
        <taxon>Bacteria</taxon>
        <taxon>Pseudomonadati</taxon>
        <taxon>Acidobacteriota</taxon>
        <taxon>Terriglobia</taxon>
        <taxon>Terriglobales</taxon>
        <taxon>Acidobacteriaceae</taxon>
        <taxon>Edaphobacter</taxon>
    </lineage>
</organism>
<protein>
    <submittedName>
        <fullName evidence="4">Short-chain dehydrogenase</fullName>
    </submittedName>
</protein>
<reference evidence="4" key="1">
    <citation type="journal article" date="2014" name="Int. J. Syst. Evol. Microbiol.">
        <title>Complete genome sequence of Corynebacterium casei LMG S-19264T (=DSM 44701T), isolated from a smear-ripened cheese.</title>
        <authorList>
            <consortium name="US DOE Joint Genome Institute (JGI-PGF)"/>
            <person name="Walter F."/>
            <person name="Albersmeier A."/>
            <person name="Kalinowski J."/>
            <person name="Ruckert C."/>
        </authorList>
    </citation>
    <scope>NUCLEOTIDE SEQUENCE</scope>
    <source>
        <strain evidence="4">CGMCC 1.12997</strain>
    </source>
</reference>
<dbReference type="Gene3D" id="3.40.50.720">
    <property type="entry name" value="NAD(P)-binding Rossmann-like Domain"/>
    <property type="match status" value="1"/>
</dbReference>
<dbReference type="EMBL" id="BMGT01000004">
    <property type="protein sequence ID" value="GGG88133.1"/>
    <property type="molecule type" value="Genomic_DNA"/>
</dbReference>
<dbReference type="PANTHER" id="PTHR43639">
    <property type="entry name" value="OXIDOREDUCTASE, SHORT-CHAIN DEHYDROGENASE/REDUCTASE FAMILY (AFU_ORTHOLOGUE AFUA_5G02870)"/>
    <property type="match status" value="1"/>
</dbReference>
<keyword evidence="5" id="KW-1185">Reference proteome</keyword>
<accession>A0A917MC74</accession>
<dbReference type="PANTHER" id="PTHR43639:SF1">
    <property type="entry name" value="SHORT-CHAIN DEHYDROGENASE_REDUCTASE FAMILY PROTEIN"/>
    <property type="match status" value="1"/>
</dbReference>
<feature type="domain" description="Ketoreductase" evidence="3">
    <location>
        <begin position="9"/>
        <end position="190"/>
    </location>
</feature>
<dbReference type="Pfam" id="PF13561">
    <property type="entry name" value="adh_short_C2"/>
    <property type="match status" value="1"/>
</dbReference>
<evidence type="ECO:0000256" key="2">
    <source>
        <dbReference type="ARBA" id="ARBA00023002"/>
    </source>
</evidence>
<dbReference type="RefSeq" id="WP_188555551.1">
    <property type="nucleotide sequence ID" value="NZ_BMGT01000004.1"/>
</dbReference>
<dbReference type="SUPFAM" id="SSF51735">
    <property type="entry name" value="NAD(P)-binding Rossmann-fold domains"/>
    <property type="match status" value="1"/>
</dbReference>
<dbReference type="InterPro" id="IPR002347">
    <property type="entry name" value="SDR_fam"/>
</dbReference>
<evidence type="ECO:0000313" key="5">
    <source>
        <dbReference type="Proteomes" id="UP000647241"/>
    </source>
</evidence>
<dbReference type="GO" id="GO:0016491">
    <property type="term" value="F:oxidoreductase activity"/>
    <property type="evidence" value="ECO:0007669"/>
    <property type="project" value="UniProtKB-KW"/>
</dbReference>
<gene>
    <name evidence="4" type="ORF">GCM10011585_35250</name>
</gene>
<dbReference type="SMART" id="SM00822">
    <property type="entry name" value="PKS_KR"/>
    <property type="match status" value="1"/>
</dbReference>